<dbReference type="InterPro" id="IPR036397">
    <property type="entry name" value="RNaseH_sf"/>
</dbReference>
<evidence type="ECO:0000256" key="4">
    <source>
        <dbReference type="ARBA" id="ARBA00004496"/>
    </source>
</evidence>
<dbReference type="SUPFAM" id="SSF53098">
    <property type="entry name" value="Ribonuclease H-like"/>
    <property type="match status" value="1"/>
</dbReference>
<proteinExistence type="inferred from homology"/>
<keyword evidence="13" id="KW-0694">RNA-binding</keyword>
<dbReference type="KEGG" id="dzi:111281837"/>
<evidence type="ECO:0000256" key="16">
    <source>
        <dbReference type="ARBA" id="ARBA00023242"/>
    </source>
</evidence>
<dbReference type="GO" id="GO:0005634">
    <property type="term" value="C:nucleus"/>
    <property type="evidence" value="ECO:0007669"/>
    <property type="project" value="UniProtKB-SubCell"/>
</dbReference>
<dbReference type="GO" id="GO:0004535">
    <property type="term" value="F:poly(A)-specific ribonuclease activity"/>
    <property type="evidence" value="ECO:0007669"/>
    <property type="project" value="UniProtKB-EC"/>
</dbReference>
<dbReference type="GO" id="GO:0030014">
    <property type="term" value="C:CCR4-NOT complex"/>
    <property type="evidence" value="ECO:0007669"/>
    <property type="project" value="InterPro"/>
</dbReference>
<dbReference type="Gene3D" id="3.30.420.10">
    <property type="entry name" value="Ribonuclease H-like superfamily/Ribonuclease H"/>
    <property type="match status" value="1"/>
</dbReference>
<comment type="catalytic activity">
    <reaction evidence="1">
        <text>Exonucleolytic cleavage of poly(A) to 5'-AMP.</text>
        <dbReference type="EC" id="3.1.13.4"/>
    </reaction>
</comment>
<evidence type="ECO:0000256" key="10">
    <source>
        <dbReference type="ARBA" id="ARBA00022723"/>
    </source>
</evidence>
<dbReference type="InterPro" id="IPR039637">
    <property type="entry name" value="CNOT7/CNOT8/Pop2"/>
</dbReference>
<dbReference type="GO" id="GO:0005737">
    <property type="term" value="C:cytoplasm"/>
    <property type="evidence" value="ECO:0007669"/>
    <property type="project" value="UniProtKB-SubCell"/>
</dbReference>
<comment type="cofactor">
    <cofactor evidence="2">
        <name>a divalent metal cation</name>
        <dbReference type="ChEBI" id="CHEBI:60240"/>
    </cofactor>
</comment>
<reference evidence="19" key="1">
    <citation type="submission" date="2025-08" db="UniProtKB">
        <authorList>
            <consortium name="RefSeq"/>
        </authorList>
    </citation>
    <scope>IDENTIFICATION</scope>
    <source>
        <tissue evidence="19">Fruit stalk</tissue>
    </source>
</reference>
<evidence type="ECO:0000313" key="19">
    <source>
        <dbReference type="RefSeq" id="XP_022725294.1"/>
    </source>
</evidence>
<dbReference type="InterPro" id="IPR006941">
    <property type="entry name" value="RNase_CAF1"/>
</dbReference>
<keyword evidence="12" id="KW-0269">Exonuclease</keyword>
<comment type="function">
    <text evidence="17">Ubiquitous transcription factor required for a diverse set of processes. It is a component of the CCR4 complex involved in the control of gene expression.</text>
</comment>
<keyword evidence="9" id="KW-0540">Nuclease</keyword>
<evidence type="ECO:0000256" key="15">
    <source>
        <dbReference type="ARBA" id="ARBA00023163"/>
    </source>
</evidence>
<evidence type="ECO:0000256" key="11">
    <source>
        <dbReference type="ARBA" id="ARBA00022801"/>
    </source>
</evidence>
<comment type="subunit">
    <text evidence="6">Component of the CCR4-NOT complex, at least composed of CRR4 and CAF1 proteins.</text>
</comment>
<dbReference type="GO" id="GO:0046872">
    <property type="term" value="F:metal ion binding"/>
    <property type="evidence" value="ECO:0007669"/>
    <property type="project" value="UniProtKB-KW"/>
</dbReference>
<evidence type="ECO:0000256" key="13">
    <source>
        <dbReference type="ARBA" id="ARBA00022884"/>
    </source>
</evidence>
<organism evidence="18 19">
    <name type="scientific">Durio zibethinus</name>
    <name type="common">Durian</name>
    <dbReference type="NCBI Taxonomy" id="66656"/>
    <lineage>
        <taxon>Eukaryota</taxon>
        <taxon>Viridiplantae</taxon>
        <taxon>Streptophyta</taxon>
        <taxon>Embryophyta</taxon>
        <taxon>Tracheophyta</taxon>
        <taxon>Spermatophyta</taxon>
        <taxon>Magnoliopsida</taxon>
        <taxon>eudicotyledons</taxon>
        <taxon>Gunneridae</taxon>
        <taxon>Pentapetalae</taxon>
        <taxon>rosids</taxon>
        <taxon>malvids</taxon>
        <taxon>Malvales</taxon>
        <taxon>Malvaceae</taxon>
        <taxon>Helicteroideae</taxon>
        <taxon>Durio</taxon>
    </lineage>
</organism>
<keyword evidence="10" id="KW-0479">Metal-binding</keyword>
<dbReference type="RefSeq" id="XP_022725294.1">
    <property type="nucleotide sequence ID" value="XM_022869559.1"/>
</dbReference>
<gene>
    <name evidence="19" type="primary">LOC111281837</name>
</gene>
<dbReference type="EC" id="3.1.13.4" evidence="7"/>
<evidence type="ECO:0000256" key="17">
    <source>
        <dbReference type="ARBA" id="ARBA00025148"/>
    </source>
</evidence>
<accession>A0A6P5XA61</accession>
<sequence length="279" mass="32107">MALSGKKPVIVRQVFAEDLKSEFAIIQSAILEYPFVSMDTEFPGTIFKPYKRVIQEANPVINYQYMKSNVDGLKIIQLGLSLADYEGNLPDFGTPFCYIWEFNFKDFDMKKDSYVKESIELLKQQGIDFEKNKEKGIDSIDFSMMIWNSGLFNYFRGLNWITFHGAYDFGFLMRILTQQPLPPEFKSFMKQLVSFFGYKIFDIKHTFRFFGLDGGLEKVAKTLNVDRIAGLSHQAGSDSLLTLQCFMMLKKSQVFECNQRQSNRMLPALALYGLVSTIG</sequence>
<comment type="subcellular location">
    <subcellularLocation>
        <location evidence="4">Cytoplasm</location>
    </subcellularLocation>
    <subcellularLocation>
        <location evidence="3">Nucleus</location>
    </subcellularLocation>
</comment>
<keyword evidence="18" id="KW-1185">Reference proteome</keyword>
<keyword evidence="8" id="KW-0963">Cytoplasm</keyword>
<keyword evidence="15" id="KW-0804">Transcription</keyword>
<evidence type="ECO:0000256" key="6">
    <source>
        <dbReference type="ARBA" id="ARBA00011757"/>
    </source>
</evidence>
<evidence type="ECO:0000256" key="5">
    <source>
        <dbReference type="ARBA" id="ARBA00008372"/>
    </source>
</evidence>
<dbReference type="Pfam" id="PF04857">
    <property type="entry name" value="CAF1"/>
    <property type="match status" value="1"/>
</dbReference>
<dbReference type="GeneID" id="111281837"/>
<protein>
    <recommendedName>
        <fullName evidence="7">poly(A)-specific ribonuclease</fullName>
        <ecNumber evidence="7">3.1.13.4</ecNumber>
    </recommendedName>
</protein>
<dbReference type="InterPro" id="IPR012337">
    <property type="entry name" value="RNaseH-like_sf"/>
</dbReference>
<keyword evidence="16" id="KW-0539">Nucleus</keyword>
<evidence type="ECO:0000256" key="3">
    <source>
        <dbReference type="ARBA" id="ARBA00004123"/>
    </source>
</evidence>
<evidence type="ECO:0000256" key="7">
    <source>
        <dbReference type="ARBA" id="ARBA00012161"/>
    </source>
</evidence>
<name>A0A6P5XA61_DURZI</name>
<evidence type="ECO:0000256" key="1">
    <source>
        <dbReference type="ARBA" id="ARBA00001663"/>
    </source>
</evidence>
<evidence type="ECO:0000256" key="14">
    <source>
        <dbReference type="ARBA" id="ARBA00023015"/>
    </source>
</evidence>
<dbReference type="Proteomes" id="UP000515121">
    <property type="component" value="Unplaced"/>
</dbReference>
<evidence type="ECO:0000256" key="8">
    <source>
        <dbReference type="ARBA" id="ARBA00022490"/>
    </source>
</evidence>
<keyword evidence="14" id="KW-0805">Transcription regulation</keyword>
<dbReference type="GO" id="GO:0003723">
    <property type="term" value="F:RNA binding"/>
    <property type="evidence" value="ECO:0007669"/>
    <property type="project" value="UniProtKB-KW"/>
</dbReference>
<evidence type="ECO:0000256" key="12">
    <source>
        <dbReference type="ARBA" id="ARBA00022839"/>
    </source>
</evidence>
<keyword evidence="11" id="KW-0378">Hydrolase</keyword>
<dbReference type="PANTHER" id="PTHR10797">
    <property type="entry name" value="CCR4-NOT TRANSCRIPTION COMPLEX SUBUNIT"/>
    <property type="match status" value="1"/>
</dbReference>
<dbReference type="OrthoDB" id="1164111at2759"/>
<evidence type="ECO:0000256" key="9">
    <source>
        <dbReference type="ARBA" id="ARBA00022722"/>
    </source>
</evidence>
<evidence type="ECO:0000256" key="2">
    <source>
        <dbReference type="ARBA" id="ARBA00001968"/>
    </source>
</evidence>
<comment type="similarity">
    <text evidence="5">Belongs to the CAF1 family.</text>
</comment>
<dbReference type="AlphaFoldDB" id="A0A6P5XA61"/>
<evidence type="ECO:0000313" key="18">
    <source>
        <dbReference type="Proteomes" id="UP000515121"/>
    </source>
</evidence>